<comment type="caution">
    <text evidence="2">The sequence shown here is derived from an EMBL/GenBank/DDBJ whole genome shotgun (WGS) entry which is preliminary data.</text>
</comment>
<organism evidence="2 3">
    <name type="scientific">Borreliella lanei</name>
    <dbReference type="NCBI Taxonomy" id="373540"/>
    <lineage>
        <taxon>Bacteria</taxon>
        <taxon>Pseudomonadati</taxon>
        <taxon>Spirochaetota</taxon>
        <taxon>Spirochaetia</taxon>
        <taxon>Spirochaetales</taxon>
        <taxon>Borreliaceae</taxon>
        <taxon>Borreliella</taxon>
    </lineage>
</organism>
<name>A0A7W9ZCQ0_9SPIR</name>
<evidence type="ECO:0008006" key="4">
    <source>
        <dbReference type="Google" id="ProtNLM"/>
    </source>
</evidence>
<evidence type="ECO:0000313" key="3">
    <source>
        <dbReference type="Proteomes" id="UP000575983"/>
    </source>
</evidence>
<keyword evidence="1" id="KW-0175">Coiled coil</keyword>
<evidence type="ECO:0000256" key="1">
    <source>
        <dbReference type="SAM" id="Coils"/>
    </source>
</evidence>
<accession>A0A7W9ZCQ0</accession>
<sequence length="172" mass="20921">MDWLSFFYVLLFLVISPFELQSNDNKENIENLIKLHMLYDLTNNLSKELETINKIKNFDLEQYYLLITKYYLKIKKYKEANNFLKKINQKKIKNQKIKNEIISLKLRINEDNINEEEIKKILNNEKNIDVKIIYQIFSLIKFKNEKLATKIKNLILKNYPKSIYSYKIKRNE</sequence>
<dbReference type="RefSeq" id="WP_184106754.1">
    <property type="nucleotide sequence ID" value="NZ_CP124054.1"/>
</dbReference>
<keyword evidence="3" id="KW-1185">Reference proteome</keyword>
<dbReference type="AlphaFoldDB" id="A0A7W9ZCQ0"/>
<dbReference type="Proteomes" id="UP000575983">
    <property type="component" value="Unassembled WGS sequence"/>
</dbReference>
<proteinExistence type="predicted"/>
<feature type="coiled-coil region" evidence="1">
    <location>
        <begin position="80"/>
        <end position="107"/>
    </location>
</feature>
<evidence type="ECO:0000313" key="2">
    <source>
        <dbReference type="EMBL" id="MBB6207534.1"/>
    </source>
</evidence>
<gene>
    <name evidence="2" type="ORF">HNQ06_000024</name>
</gene>
<dbReference type="EMBL" id="JACHFC010000001">
    <property type="protein sequence ID" value="MBB6207534.1"/>
    <property type="molecule type" value="Genomic_DNA"/>
</dbReference>
<reference evidence="2 3" key="1">
    <citation type="submission" date="2020-08" db="EMBL/GenBank/DDBJ databases">
        <title>Genomic Encyclopedia of Type Strains, Phase IV (KMG-IV): sequencing the most valuable type-strain genomes for metagenomic binning, comparative biology and taxonomic classification.</title>
        <authorList>
            <person name="Goeker M."/>
        </authorList>
    </citation>
    <scope>NUCLEOTIDE SEQUENCE [LARGE SCALE GENOMIC DNA]</scope>
    <source>
        <strain evidence="2 3">DSM 17992</strain>
    </source>
</reference>
<protein>
    <recommendedName>
        <fullName evidence="4">Tetratricopeptide repeat domain protein</fullName>
    </recommendedName>
</protein>